<dbReference type="EMBL" id="WHUW01000012">
    <property type="protein sequence ID" value="KAF8440246.1"/>
    <property type="molecule type" value="Genomic_DNA"/>
</dbReference>
<reference evidence="1" key="2">
    <citation type="journal article" date="2020" name="Nat. Commun.">
        <title>Large-scale genome sequencing of mycorrhizal fungi provides insights into the early evolution of symbiotic traits.</title>
        <authorList>
            <person name="Miyauchi S."/>
            <person name="Kiss E."/>
            <person name="Kuo A."/>
            <person name="Drula E."/>
            <person name="Kohler A."/>
            <person name="Sanchez-Garcia M."/>
            <person name="Morin E."/>
            <person name="Andreopoulos B."/>
            <person name="Barry K.W."/>
            <person name="Bonito G."/>
            <person name="Buee M."/>
            <person name="Carver A."/>
            <person name="Chen C."/>
            <person name="Cichocki N."/>
            <person name="Clum A."/>
            <person name="Culley D."/>
            <person name="Crous P.W."/>
            <person name="Fauchery L."/>
            <person name="Girlanda M."/>
            <person name="Hayes R.D."/>
            <person name="Keri Z."/>
            <person name="LaButti K."/>
            <person name="Lipzen A."/>
            <person name="Lombard V."/>
            <person name="Magnuson J."/>
            <person name="Maillard F."/>
            <person name="Murat C."/>
            <person name="Nolan M."/>
            <person name="Ohm R.A."/>
            <person name="Pangilinan J."/>
            <person name="Pereira M.F."/>
            <person name="Perotto S."/>
            <person name="Peter M."/>
            <person name="Pfister S."/>
            <person name="Riley R."/>
            <person name="Sitrit Y."/>
            <person name="Stielow J.B."/>
            <person name="Szollosi G."/>
            <person name="Zifcakova L."/>
            <person name="Stursova M."/>
            <person name="Spatafora J.W."/>
            <person name="Tedersoo L."/>
            <person name="Vaario L.M."/>
            <person name="Yamada A."/>
            <person name="Yan M."/>
            <person name="Wang P."/>
            <person name="Xu J."/>
            <person name="Bruns T."/>
            <person name="Baldrian P."/>
            <person name="Vilgalys R."/>
            <person name="Dunand C."/>
            <person name="Henrissat B."/>
            <person name="Grigoriev I.V."/>
            <person name="Hibbett D."/>
            <person name="Nagy L.G."/>
            <person name="Martin F.M."/>
        </authorList>
    </citation>
    <scope>NUCLEOTIDE SEQUENCE</scope>
    <source>
        <strain evidence="1">BED1</strain>
    </source>
</reference>
<evidence type="ECO:0000313" key="2">
    <source>
        <dbReference type="Proteomes" id="UP001194468"/>
    </source>
</evidence>
<dbReference type="Proteomes" id="UP001194468">
    <property type="component" value="Unassembled WGS sequence"/>
</dbReference>
<evidence type="ECO:0000313" key="1">
    <source>
        <dbReference type="EMBL" id="KAF8440246.1"/>
    </source>
</evidence>
<comment type="caution">
    <text evidence="1">The sequence shown here is derived from an EMBL/GenBank/DDBJ whole genome shotgun (WGS) entry which is preliminary data.</text>
</comment>
<organism evidence="1 2">
    <name type="scientific">Boletus edulis BED1</name>
    <dbReference type="NCBI Taxonomy" id="1328754"/>
    <lineage>
        <taxon>Eukaryota</taxon>
        <taxon>Fungi</taxon>
        <taxon>Dikarya</taxon>
        <taxon>Basidiomycota</taxon>
        <taxon>Agaricomycotina</taxon>
        <taxon>Agaricomycetes</taxon>
        <taxon>Agaricomycetidae</taxon>
        <taxon>Boletales</taxon>
        <taxon>Boletineae</taxon>
        <taxon>Boletaceae</taxon>
        <taxon>Boletoideae</taxon>
        <taxon>Boletus</taxon>
    </lineage>
</organism>
<dbReference type="AlphaFoldDB" id="A0AAD4BU51"/>
<reference evidence="1" key="1">
    <citation type="submission" date="2019-10" db="EMBL/GenBank/DDBJ databases">
        <authorList>
            <consortium name="DOE Joint Genome Institute"/>
            <person name="Kuo A."/>
            <person name="Miyauchi S."/>
            <person name="Kiss E."/>
            <person name="Drula E."/>
            <person name="Kohler A."/>
            <person name="Sanchez-Garcia M."/>
            <person name="Andreopoulos B."/>
            <person name="Barry K.W."/>
            <person name="Bonito G."/>
            <person name="Buee M."/>
            <person name="Carver A."/>
            <person name="Chen C."/>
            <person name="Cichocki N."/>
            <person name="Clum A."/>
            <person name="Culley D."/>
            <person name="Crous P.W."/>
            <person name="Fauchery L."/>
            <person name="Girlanda M."/>
            <person name="Hayes R."/>
            <person name="Keri Z."/>
            <person name="LaButti K."/>
            <person name="Lipzen A."/>
            <person name="Lombard V."/>
            <person name="Magnuson J."/>
            <person name="Maillard F."/>
            <person name="Morin E."/>
            <person name="Murat C."/>
            <person name="Nolan M."/>
            <person name="Ohm R."/>
            <person name="Pangilinan J."/>
            <person name="Pereira M."/>
            <person name="Perotto S."/>
            <person name="Peter M."/>
            <person name="Riley R."/>
            <person name="Sitrit Y."/>
            <person name="Stielow B."/>
            <person name="Szollosi G."/>
            <person name="Zifcakova L."/>
            <person name="Stursova M."/>
            <person name="Spatafora J.W."/>
            <person name="Tedersoo L."/>
            <person name="Vaario L.-M."/>
            <person name="Yamada A."/>
            <person name="Yan M."/>
            <person name="Wang P."/>
            <person name="Xu J."/>
            <person name="Bruns T."/>
            <person name="Baldrian P."/>
            <person name="Vilgalys R."/>
            <person name="Henrissat B."/>
            <person name="Grigoriev I.V."/>
            <person name="Hibbett D."/>
            <person name="Nagy L.G."/>
            <person name="Martin F.M."/>
        </authorList>
    </citation>
    <scope>NUCLEOTIDE SEQUENCE</scope>
    <source>
        <strain evidence="1">BED1</strain>
    </source>
</reference>
<keyword evidence="2" id="KW-1185">Reference proteome</keyword>
<accession>A0AAD4BU51</accession>
<proteinExistence type="predicted"/>
<protein>
    <submittedName>
        <fullName evidence="1">Uncharacterized protein</fullName>
    </submittedName>
</protein>
<name>A0AAD4BU51_BOLED</name>
<sequence>MSSWYLEHCPLNQPVQVHVLYQELNICLQQPLLYLVSTASVLPPYGLVSCQFIDSLCCNLLTCSSWPNGRPITSTSLLSQPATLCRNNAGHGGVTEQLAKLGKVLESPVKVTKWGQVVVPDSEPVNVLAPKEKHAKVLCTLKASKKKSTSRWLLPMSDKDGHAEPAIPKPVFYPTDLGDRFGFQRQASTALSYVGTQMVSEYEAMHQHPTPWEHSVASHAPSHHRSHSVIAPVCPPALPVHEAGCTHICQHSRSVVGQLQALAEAPPTSVQSGLHSLLPTALIKLVLWLQGKLRARLPFKLPFELSVNHLECSNPLIHVNVPALSQSLTLSRLTHSPASNYAIGPARSTERLIRKSTLEAHGLPSRSRNPLEKIIEVKSLVRQSHHDEPAQEFNYNVYYDGYDNMGNPIHIEGLRHEDSGEEEQEFANGRNTDNMVGESMYMVDASINMNRTQDMEGEGETFNLSAVQSGDSGNEGEDDELDEVEVEKEHMLTAAVIAQSTCHICKHFHGREDTPKDISMDDILADDINLDVGIHDSLDFDWLLPVDHWTDQEPQTQQVPPRLPQAPPHLPQAPFHLPQVLPCLPPPSSHQQHVQGEQGKNVVLPHSISLVELKWSILNMMSSITTMQRIVLHVHHLKHSSAALNSCRPETRVELLIQCKPWIQGIQTTLTMMLSQQLQS</sequence>
<gene>
    <name evidence="1" type="ORF">L210DRAFT_3503960</name>
</gene>